<evidence type="ECO:0000313" key="8">
    <source>
        <dbReference type="EMBL" id="PWN25981.1"/>
    </source>
</evidence>
<evidence type="ECO:0000256" key="4">
    <source>
        <dbReference type="ARBA" id="ARBA00022737"/>
    </source>
</evidence>
<evidence type="ECO:0000256" key="6">
    <source>
        <dbReference type="PROSITE-ProRule" id="PRU00221"/>
    </source>
</evidence>
<organism evidence="8 9">
    <name type="scientific">Jaminaea rosea</name>
    <dbReference type="NCBI Taxonomy" id="1569628"/>
    <lineage>
        <taxon>Eukaryota</taxon>
        <taxon>Fungi</taxon>
        <taxon>Dikarya</taxon>
        <taxon>Basidiomycota</taxon>
        <taxon>Ustilaginomycotina</taxon>
        <taxon>Exobasidiomycetes</taxon>
        <taxon>Microstromatales</taxon>
        <taxon>Microstromatales incertae sedis</taxon>
        <taxon>Jaminaea</taxon>
    </lineage>
</organism>
<evidence type="ECO:0000256" key="5">
    <source>
        <dbReference type="ARBA" id="ARBA00023242"/>
    </source>
</evidence>
<dbReference type="PROSITE" id="PS50294">
    <property type="entry name" value="WD_REPEATS_REGION"/>
    <property type="match status" value="2"/>
</dbReference>
<keyword evidence="4" id="KW-0677">Repeat</keyword>
<proteinExistence type="inferred from homology"/>
<accession>A0A316UNP5</accession>
<dbReference type="OrthoDB" id="27537at2759"/>
<dbReference type="InterPro" id="IPR001680">
    <property type="entry name" value="WD40_rpt"/>
</dbReference>
<dbReference type="GO" id="GO:0016070">
    <property type="term" value="P:RNA metabolic process"/>
    <property type="evidence" value="ECO:0007669"/>
    <property type="project" value="UniProtKB-ARBA"/>
</dbReference>
<evidence type="ECO:0000256" key="3">
    <source>
        <dbReference type="ARBA" id="ARBA00022574"/>
    </source>
</evidence>
<dbReference type="GO" id="GO:0048188">
    <property type="term" value="C:Set1C/COMPASS complex"/>
    <property type="evidence" value="ECO:0007669"/>
    <property type="project" value="TreeGrafter"/>
</dbReference>
<dbReference type="PANTHER" id="PTHR19861:SF0">
    <property type="entry name" value="WD REPEAT-CONTAINING PROTEIN 82"/>
    <property type="match status" value="1"/>
</dbReference>
<reference evidence="8 9" key="1">
    <citation type="journal article" date="2018" name="Mol. Biol. Evol.">
        <title>Broad Genomic Sampling Reveals a Smut Pathogenic Ancestry of the Fungal Clade Ustilaginomycotina.</title>
        <authorList>
            <person name="Kijpornyongpan T."/>
            <person name="Mondo S.J."/>
            <person name="Barry K."/>
            <person name="Sandor L."/>
            <person name="Lee J."/>
            <person name="Lipzen A."/>
            <person name="Pangilinan J."/>
            <person name="LaButti K."/>
            <person name="Hainaut M."/>
            <person name="Henrissat B."/>
            <person name="Grigoriev I.V."/>
            <person name="Spatafora J.W."/>
            <person name="Aime M.C."/>
        </authorList>
    </citation>
    <scope>NUCLEOTIDE SEQUENCE [LARGE SCALE GENOMIC DNA]</scope>
    <source>
        <strain evidence="8 9">MCA 5214</strain>
    </source>
</reference>
<protein>
    <submittedName>
        <fullName evidence="8">WD40 repeat-like protein</fullName>
    </submittedName>
</protein>
<dbReference type="EMBL" id="KZ819673">
    <property type="protein sequence ID" value="PWN25981.1"/>
    <property type="molecule type" value="Genomic_DNA"/>
</dbReference>
<feature type="compositionally biased region" description="Low complexity" evidence="7">
    <location>
        <begin position="297"/>
        <end position="317"/>
    </location>
</feature>
<dbReference type="Proteomes" id="UP000245884">
    <property type="component" value="Unassembled WGS sequence"/>
</dbReference>
<dbReference type="InterPro" id="IPR037867">
    <property type="entry name" value="Swd2/WDR82"/>
</dbReference>
<dbReference type="PANTHER" id="PTHR19861">
    <property type="entry name" value="WD40 REPEAT PROTEIN SWD2"/>
    <property type="match status" value="1"/>
</dbReference>
<dbReference type="GO" id="GO:0003682">
    <property type="term" value="F:chromatin binding"/>
    <property type="evidence" value="ECO:0007669"/>
    <property type="project" value="TreeGrafter"/>
</dbReference>
<dbReference type="InterPro" id="IPR015943">
    <property type="entry name" value="WD40/YVTN_repeat-like_dom_sf"/>
</dbReference>
<evidence type="ECO:0000256" key="1">
    <source>
        <dbReference type="ARBA" id="ARBA00004123"/>
    </source>
</evidence>
<keyword evidence="9" id="KW-1185">Reference proteome</keyword>
<dbReference type="InterPro" id="IPR036322">
    <property type="entry name" value="WD40_repeat_dom_sf"/>
</dbReference>
<comment type="similarity">
    <text evidence="2">Belongs to the WD repeat SWD2 family.</text>
</comment>
<evidence type="ECO:0000256" key="2">
    <source>
        <dbReference type="ARBA" id="ARBA00005616"/>
    </source>
</evidence>
<feature type="region of interest" description="Disordered" evidence="7">
    <location>
        <begin position="286"/>
        <end position="320"/>
    </location>
</feature>
<dbReference type="STRING" id="1569628.A0A316UNP5"/>
<keyword evidence="5" id="KW-0539">Nucleus</keyword>
<name>A0A316UNP5_9BASI</name>
<dbReference type="PROSITE" id="PS50082">
    <property type="entry name" value="WD_REPEATS_2"/>
    <property type="match status" value="2"/>
</dbReference>
<feature type="repeat" description="WD" evidence="6">
    <location>
        <begin position="317"/>
        <end position="348"/>
    </location>
</feature>
<sequence length="413" mass="44561">MAFKAPAPSASSAASSSKLTLATPLISSFRPSKVFSTPDYISAPASPSAPPHHFTSLSFDDAGSHCVTSSTDESIHLYDTRTGRHQKVLHSKKYGVDLVTFTHRSSTVLYASTKGDDTIRYHSLHDNRYIQYFRGHEKRVTILQMNPVDDTFLSGAVDESVKVWDLRSPTPQGSTPIHGHPCLSYDPSGQVFALSISERRSILLYDARKFSDSPFLTISMDDDAYLSRFSMPPRQPVITSLSFSPSSSSGHLLVGTAGDQHYVVDSYSGAYAWRLVGHKGLETIQRRPADEEEEKSSPSSKPSAASLAESGSSGQELTWTPDGKYVLAGSADGSILVWQIPDKDTQPQSAPGEMGRSSPEKMATLHPAARLEGHAGPVRALGFSPRTALLASAGDALAFWLPTNTEGTRTGSV</sequence>
<dbReference type="Pfam" id="PF00400">
    <property type="entry name" value="WD40"/>
    <property type="match status" value="4"/>
</dbReference>
<keyword evidence="3 6" id="KW-0853">WD repeat</keyword>
<dbReference type="AlphaFoldDB" id="A0A316UNP5"/>
<gene>
    <name evidence="8" type="ORF">BDZ90DRAFT_233577</name>
</gene>
<feature type="repeat" description="WD" evidence="6">
    <location>
        <begin position="133"/>
        <end position="174"/>
    </location>
</feature>
<evidence type="ECO:0000313" key="9">
    <source>
        <dbReference type="Proteomes" id="UP000245884"/>
    </source>
</evidence>
<dbReference type="RefSeq" id="XP_025360593.1">
    <property type="nucleotide sequence ID" value="XM_025506680.1"/>
</dbReference>
<dbReference type="Gene3D" id="2.130.10.10">
    <property type="entry name" value="YVTN repeat-like/Quinoprotein amine dehydrogenase"/>
    <property type="match status" value="2"/>
</dbReference>
<comment type="subcellular location">
    <subcellularLocation>
        <location evidence="1">Nucleus</location>
    </subcellularLocation>
</comment>
<evidence type="ECO:0000256" key="7">
    <source>
        <dbReference type="SAM" id="MobiDB-lite"/>
    </source>
</evidence>
<dbReference type="SMART" id="SM00320">
    <property type="entry name" value="WD40"/>
    <property type="match status" value="5"/>
</dbReference>
<dbReference type="SUPFAM" id="SSF50978">
    <property type="entry name" value="WD40 repeat-like"/>
    <property type="match status" value="1"/>
</dbReference>
<dbReference type="GeneID" id="37028503"/>